<dbReference type="Pfam" id="PF16123">
    <property type="entry name" value="HAGH_C"/>
    <property type="match status" value="1"/>
</dbReference>
<dbReference type="eggNOG" id="KOG0813">
    <property type="taxonomic scope" value="Eukaryota"/>
</dbReference>
<proteinExistence type="predicted"/>
<name>A9VE42_MONBE</name>
<dbReference type="Gene3D" id="3.60.15.10">
    <property type="entry name" value="Ribonuclease Z/Hydroxyacylglutathione hydrolase-like"/>
    <property type="match status" value="1"/>
</dbReference>
<evidence type="ECO:0000313" key="5">
    <source>
        <dbReference type="EMBL" id="EDQ84206.1"/>
    </source>
</evidence>
<dbReference type="GO" id="GO:0004416">
    <property type="term" value="F:hydroxyacylglutathione hydrolase activity"/>
    <property type="evidence" value="ECO:0000318"/>
    <property type="project" value="GO_Central"/>
</dbReference>
<dbReference type="GO" id="GO:0046872">
    <property type="term" value="F:metal ion binding"/>
    <property type="evidence" value="ECO:0007669"/>
    <property type="project" value="UniProtKB-KW"/>
</dbReference>
<dbReference type="PANTHER" id="PTHR11935:SF94">
    <property type="entry name" value="TENZING NORGAY, ISOFORM C"/>
    <property type="match status" value="1"/>
</dbReference>
<feature type="domain" description="Metallo-beta-lactamase" evidence="4">
    <location>
        <begin position="11"/>
        <end position="194"/>
    </location>
</feature>
<gene>
    <name evidence="5" type="ORF">MONBRDRAFT_30493</name>
</gene>
<dbReference type="InterPro" id="IPR001279">
    <property type="entry name" value="Metallo-B-lactamas"/>
</dbReference>
<dbReference type="InParanoid" id="A9VE42"/>
<dbReference type="STRING" id="81824.A9VE42"/>
<dbReference type="AlphaFoldDB" id="A9VE42"/>
<evidence type="ECO:0000256" key="3">
    <source>
        <dbReference type="ARBA" id="ARBA00022833"/>
    </source>
</evidence>
<dbReference type="RefSeq" id="XP_001750994.1">
    <property type="nucleotide sequence ID" value="XM_001750942.1"/>
</dbReference>
<dbReference type="PANTHER" id="PTHR11935">
    <property type="entry name" value="BETA LACTAMASE DOMAIN"/>
    <property type="match status" value="1"/>
</dbReference>
<evidence type="ECO:0000256" key="2">
    <source>
        <dbReference type="ARBA" id="ARBA00022801"/>
    </source>
</evidence>
<dbReference type="SMART" id="SM00849">
    <property type="entry name" value="Lactamase_B"/>
    <property type="match status" value="1"/>
</dbReference>
<evidence type="ECO:0000256" key="1">
    <source>
        <dbReference type="ARBA" id="ARBA00022723"/>
    </source>
</evidence>
<keyword evidence="3" id="KW-0862">Zinc</keyword>
<dbReference type="KEGG" id="mbr:MONBRDRAFT_30493"/>
<dbReference type="GeneID" id="5896252"/>
<keyword evidence="6" id="KW-1185">Reference proteome</keyword>
<evidence type="ECO:0000259" key="4">
    <source>
        <dbReference type="SMART" id="SM00849"/>
    </source>
</evidence>
<organism evidence="5 6">
    <name type="scientific">Monosiga brevicollis</name>
    <name type="common">Choanoflagellate</name>
    <dbReference type="NCBI Taxonomy" id="81824"/>
    <lineage>
        <taxon>Eukaryota</taxon>
        <taxon>Choanoflagellata</taxon>
        <taxon>Craspedida</taxon>
        <taxon>Salpingoecidae</taxon>
        <taxon>Monosiga</taxon>
    </lineage>
</organism>
<dbReference type="SUPFAM" id="SSF56281">
    <property type="entry name" value="Metallo-hydrolase/oxidoreductase"/>
    <property type="match status" value="1"/>
</dbReference>
<dbReference type="EMBL" id="CH991594">
    <property type="protein sequence ID" value="EDQ84206.1"/>
    <property type="molecule type" value="Genomic_DNA"/>
</dbReference>
<keyword evidence="1" id="KW-0479">Metal-binding</keyword>
<evidence type="ECO:0000313" key="6">
    <source>
        <dbReference type="Proteomes" id="UP000001357"/>
    </source>
</evidence>
<dbReference type="InterPro" id="IPR036866">
    <property type="entry name" value="RibonucZ/Hydroxyglut_hydro"/>
</dbReference>
<dbReference type="InterPro" id="IPR032282">
    <property type="entry name" value="HAGH_C"/>
</dbReference>
<protein>
    <recommendedName>
        <fullName evidence="4">Metallo-beta-lactamase domain-containing protein</fullName>
    </recommendedName>
</protein>
<keyword evidence="2" id="KW-0378">Hydrolase</keyword>
<sequence>MHIEVLPVLRNSLMYLLVDESSNTAAVIDAADVNKLEKAARRLDAKIVAVLSTDNKWDHTRDNEEVKRLFPDAVIYGSRGDNTRAMDKEAKHGQHIKVGNLDVIVKDAHSFTEGSLIFEVQDPSSGEKAVFTGGTLLCGGAGAINVHAIEGKIADVPSKKSVPKGMSGTAKDLFRVLNDILGSLDDDVEVYPGYDSVVENLRFAVGVEPENEDIEMRLAEAKDNQKSKVPNVPSTLGLERKTNPFMRLREKTVRQYAQLEGSKHDNPIDVLDSLQAKMLELGLHPKMQTA</sequence>
<dbReference type="Proteomes" id="UP000001357">
    <property type="component" value="Unassembled WGS sequence"/>
</dbReference>
<accession>A9VE42</accession>
<reference evidence="5 6" key="1">
    <citation type="journal article" date="2008" name="Nature">
        <title>The genome of the choanoflagellate Monosiga brevicollis and the origin of metazoans.</title>
        <authorList>
            <consortium name="JGI Sequencing"/>
            <person name="King N."/>
            <person name="Westbrook M.J."/>
            <person name="Young S.L."/>
            <person name="Kuo A."/>
            <person name="Abedin M."/>
            <person name="Chapman J."/>
            <person name="Fairclough S."/>
            <person name="Hellsten U."/>
            <person name="Isogai Y."/>
            <person name="Letunic I."/>
            <person name="Marr M."/>
            <person name="Pincus D."/>
            <person name="Putnam N."/>
            <person name="Rokas A."/>
            <person name="Wright K.J."/>
            <person name="Zuzow R."/>
            <person name="Dirks W."/>
            <person name="Good M."/>
            <person name="Goodstein D."/>
            <person name="Lemons D."/>
            <person name="Li W."/>
            <person name="Lyons J.B."/>
            <person name="Morris A."/>
            <person name="Nichols S."/>
            <person name="Richter D.J."/>
            <person name="Salamov A."/>
            <person name="Bork P."/>
            <person name="Lim W.A."/>
            <person name="Manning G."/>
            <person name="Miller W.T."/>
            <person name="McGinnis W."/>
            <person name="Shapiro H."/>
            <person name="Tjian R."/>
            <person name="Grigoriev I.V."/>
            <person name="Rokhsar D."/>
        </authorList>
    </citation>
    <scope>NUCLEOTIDE SEQUENCE [LARGE SCALE GENOMIC DNA]</scope>
    <source>
        <strain evidence="6">MX1 / ATCC 50154</strain>
    </source>
</reference>